<dbReference type="SUPFAM" id="SSF51445">
    <property type="entry name" value="(Trans)glycosidases"/>
    <property type="match status" value="1"/>
</dbReference>
<dbReference type="InterPro" id="IPR017853">
    <property type="entry name" value="GH"/>
</dbReference>
<dbReference type="GO" id="GO:0007165">
    <property type="term" value="P:signal transduction"/>
    <property type="evidence" value="ECO:0007669"/>
    <property type="project" value="TreeGrafter"/>
</dbReference>
<evidence type="ECO:0000313" key="4">
    <source>
        <dbReference type="Proteomes" id="UP000887540"/>
    </source>
</evidence>
<dbReference type="Proteomes" id="UP000887540">
    <property type="component" value="Unplaced"/>
</dbReference>
<protein>
    <submittedName>
        <fullName evidence="5">Lysozyme</fullName>
    </submittedName>
</protein>
<feature type="chain" id="PRO_5037709494" evidence="3">
    <location>
        <begin position="20"/>
        <end position="218"/>
    </location>
</feature>
<dbReference type="GO" id="GO:0016998">
    <property type="term" value="P:cell wall macromolecule catabolic process"/>
    <property type="evidence" value="ECO:0007669"/>
    <property type="project" value="InterPro"/>
</dbReference>
<evidence type="ECO:0000256" key="3">
    <source>
        <dbReference type="SAM" id="SignalP"/>
    </source>
</evidence>
<sequence>MVKMLVFLTLVLLIHCSNAKIGFDGIASMSPNDFKCLSNNGYSFFVARAWKSYGNYDETGIQNIKNARAAGWTDTDAYIFPCLESSCAPPANQVEATIDQLRAEQAEFGTLWLDIERYAWPADQQHNRDFITGLIQGAKNRNVNVGVYTNYNNWAAIVGGSWTGAQDLPLWWADWNGHQDVTTGFSSFGGWTKVAVHQYSGDLKNPPCVSDMDQNYKP</sequence>
<dbReference type="InterPro" id="IPR051595">
    <property type="entry name" value="GH25_Enzymes"/>
</dbReference>
<name>A0A914BYK0_9BILA</name>
<dbReference type="GO" id="GO:0009253">
    <property type="term" value="P:peptidoglycan catabolic process"/>
    <property type="evidence" value="ECO:0007669"/>
    <property type="project" value="InterPro"/>
</dbReference>
<dbReference type="Gene3D" id="3.20.20.80">
    <property type="entry name" value="Glycosidases"/>
    <property type="match status" value="1"/>
</dbReference>
<dbReference type="PANTHER" id="PTHR23208">
    <property type="entry name" value="LYSOZYME PROTEIN"/>
    <property type="match status" value="1"/>
</dbReference>
<keyword evidence="4" id="KW-1185">Reference proteome</keyword>
<dbReference type="InterPro" id="IPR002053">
    <property type="entry name" value="Glyco_hydro_25"/>
</dbReference>
<dbReference type="AlphaFoldDB" id="A0A914BYK0"/>
<dbReference type="Pfam" id="PF01183">
    <property type="entry name" value="Glyco_hydro_25"/>
    <property type="match status" value="1"/>
</dbReference>
<dbReference type="GO" id="GO:0003796">
    <property type="term" value="F:lysozyme activity"/>
    <property type="evidence" value="ECO:0007669"/>
    <property type="project" value="InterPro"/>
</dbReference>
<dbReference type="WBParaSite" id="ACRNAN_Path_1274.g4980.t1">
    <property type="protein sequence ID" value="ACRNAN_Path_1274.g4980.t1"/>
    <property type="gene ID" value="ACRNAN_Path_1274.g4980"/>
</dbReference>
<comment type="similarity">
    <text evidence="1">Belongs to the glycosyl hydrolase 25 family.</text>
</comment>
<reference evidence="5" key="1">
    <citation type="submission" date="2022-11" db="UniProtKB">
        <authorList>
            <consortium name="WormBaseParasite"/>
        </authorList>
    </citation>
    <scope>IDENTIFICATION</scope>
</reference>
<dbReference type="CDD" id="cd06416">
    <property type="entry name" value="GH25_Lys1-like"/>
    <property type="match status" value="1"/>
</dbReference>
<evidence type="ECO:0000313" key="5">
    <source>
        <dbReference type="WBParaSite" id="ACRNAN_Path_1274.g4980.t1"/>
    </source>
</evidence>
<evidence type="ECO:0000256" key="2">
    <source>
        <dbReference type="ARBA" id="ARBA00022729"/>
    </source>
</evidence>
<dbReference type="PANTHER" id="PTHR23208:SF36">
    <property type="entry name" value="LYSOZYME-RELATED"/>
    <property type="match status" value="1"/>
</dbReference>
<keyword evidence="2 3" id="KW-0732">Signal</keyword>
<accession>A0A914BYK0</accession>
<evidence type="ECO:0000256" key="1">
    <source>
        <dbReference type="ARBA" id="ARBA00010646"/>
    </source>
</evidence>
<dbReference type="GO" id="GO:0045087">
    <property type="term" value="P:innate immune response"/>
    <property type="evidence" value="ECO:0007669"/>
    <property type="project" value="TreeGrafter"/>
</dbReference>
<organism evidence="4 5">
    <name type="scientific">Acrobeloides nanus</name>
    <dbReference type="NCBI Taxonomy" id="290746"/>
    <lineage>
        <taxon>Eukaryota</taxon>
        <taxon>Metazoa</taxon>
        <taxon>Ecdysozoa</taxon>
        <taxon>Nematoda</taxon>
        <taxon>Chromadorea</taxon>
        <taxon>Rhabditida</taxon>
        <taxon>Tylenchina</taxon>
        <taxon>Cephalobomorpha</taxon>
        <taxon>Cephaloboidea</taxon>
        <taxon>Cephalobidae</taxon>
        <taxon>Acrobeloides</taxon>
    </lineage>
</organism>
<feature type="signal peptide" evidence="3">
    <location>
        <begin position="1"/>
        <end position="19"/>
    </location>
</feature>
<proteinExistence type="inferred from homology"/>
<dbReference type="PROSITE" id="PS51904">
    <property type="entry name" value="GLYCOSYL_HYDROL_F25_2"/>
    <property type="match status" value="1"/>
</dbReference>